<dbReference type="GO" id="GO:0009103">
    <property type="term" value="P:lipopolysaccharide biosynthetic process"/>
    <property type="evidence" value="ECO:0007669"/>
    <property type="project" value="UniProtKB-KW"/>
</dbReference>
<feature type="domain" description="Glycosyltransferase 2-like" evidence="10">
    <location>
        <begin position="31"/>
        <end position="191"/>
    </location>
</feature>
<feature type="transmembrane region" description="Helical" evidence="9">
    <location>
        <begin position="295"/>
        <end position="317"/>
    </location>
</feature>
<dbReference type="PANTHER" id="PTHR48090:SF3">
    <property type="entry name" value="UNDECAPRENYL-PHOSPHATE 4-DEOXY-4-FORMAMIDO-L-ARABINOSE TRANSFERASE"/>
    <property type="match status" value="1"/>
</dbReference>
<protein>
    <submittedName>
        <fullName evidence="11">Glycosyltransferase</fullName>
    </submittedName>
</protein>
<dbReference type="Pfam" id="PF00535">
    <property type="entry name" value="Glycos_transf_2"/>
    <property type="match status" value="1"/>
</dbReference>
<dbReference type="SUPFAM" id="SSF53448">
    <property type="entry name" value="Nucleotide-diphospho-sugar transferases"/>
    <property type="match status" value="1"/>
</dbReference>
<organism evidence="11">
    <name type="scientific">Thermorudis sp</name>
    <dbReference type="NCBI Taxonomy" id="1969470"/>
    <lineage>
        <taxon>Bacteria</taxon>
        <taxon>Pseudomonadati</taxon>
        <taxon>Thermomicrobiota</taxon>
        <taxon>Thermomicrobia</taxon>
        <taxon>Thermomicrobia incertae sedis</taxon>
        <taxon>Thermorudis</taxon>
    </lineage>
</organism>
<dbReference type="Gene3D" id="3.90.550.10">
    <property type="entry name" value="Spore Coat Polysaccharide Biosynthesis Protein SpsA, Chain A"/>
    <property type="match status" value="1"/>
</dbReference>
<dbReference type="InterPro" id="IPR001173">
    <property type="entry name" value="Glyco_trans_2-like"/>
</dbReference>
<accession>A0A7C3ASF1</accession>
<dbReference type="CDD" id="cd04187">
    <property type="entry name" value="DPM1_like_bac"/>
    <property type="match status" value="1"/>
</dbReference>
<evidence type="ECO:0000256" key="6">
    <source>
        <dbReference type="ARBA" id="ARBA00022989"/>
    </source>
</evidence>
<sequence length="355" mass="39617">MSLASSTSPPQPAVQADRIATGDLPAPPGLSVVIPVYDEAESLPLLYEELRETLGALPWPAEIIFVDDGSRDGSTTVLRQLFERDQRVQVIELRRNFGKAAALQAGFAAARGERIVTLDADLQDVPAEIPRLLATLEHVDLVSGWKRPRRDPLSKRLPSLWFNLVVRLLTGVPLHDFNSGLKAYRAEVLRELPLYGELHRYIPVLAYARGFRVAELPVEHRPRRFGRSKFGAGRFASGFFDLLTVLFLTQYTRRPLHLFGWFGLLSLGLGTLINAYLSALWFLGQPIGHRPLLTLGVLLMIIGAQFFLTGLLAELVVHAAPRRDYSVRQHLRHDAPRDGNLALHQADDGSDLHDR</sequence>
<keyword evidence="7 9" id="KW-0472">Membrane</keyword>
<keyword evidence="6 9" id="KW-1133">Transmembrane helix</keyword>
<dbReference type="PANTHER" id="PTHR48090">
    <property type="entry name" value="UNDECAPRENYL-PHOSPHATE 4-DEOXY-4-FORMAMIDO-L-ARABINOSE TRANSFERASE-RELATED"/>
    <property type="match status" value="1"/>
</dbReference>
<keyword evidence="3 11" id="KW-0808">Transferase</keyword>
<dbReference type="GO" id="GO:0005886">
    <property type="term" value="C:plasma membrane"/>
    <property type="evidence" value="ECO:0007669"/>
    <property type="project" value="TreeGrafter"/>
</dbReference>
<name>A0A7C3ASF1_9BACT</name>
<evidence type="ECO:0000313" key="11">
    <source>
        <dbReference type="EMBL" id="HEX71242.1"/>
    </source>
</evidence>
<proteinExistence type="predicted"/>
<keyword evidence="1" id="KW-1003">Cell membrane</keyword>
<evidence type="ECO:0000256" key="7">
    <source>
        <dbReference type="ARBA" id="ARBA00023136"/>
    </source>
</evidence>
<dbReference type="AlphaFoldDB" id="A0A7C3ASF1"/>
<evidence type="ECO:0000256" key="4">
    <source>
        <dbReference type="ARBA" id="ARBA00022692"/>
    </source>
</evidence>
<evidence type="ECO:0000256" key="9">
    <source>
        <dbReference type="SAM" id="Phobius"/>
    </source>
</evidence>
<gene>
    <name evidence="11" type="ORF">ENP13_08385</name>
</gene>
<dbReference type="InterPro" id="IPR050256">
    <property type="entry name" value="Glycosyltransferase_2"/>
</dbReference>
<feature type="region of interest" description="Disordered" evidence="8">
    <location>
        <begin position="1"/>
        <end position="22"/>
    </location>
</feature>
<reference evidence="11" key="1">
    <citation type="journal article" date="2020" name="mSystems">
        <title>Genome- and Community-Level Interaction Insights into Carbon Utilization and Element Cycling Functions of Hydrothermarchaeota in Hydrothermal Sediment.</title>
        <authorList>
            <person name="Zhou Z."/>
            <person name="Liu Y."/>
            <person name="Xu W."/>
            <person name="Pan J."/>
            <person name="Luo Z.H."/>
            <person name="Li M."/>
        </authorList>
    </citation>
    <scope>NUCLEOTIDE SEQUENCE [LARGE SCALE GENOMIC DNA]</scope>
    <source>
        <strain evidence="11">SpSt-192</strain>
    </source>
</reference>
<keyword evidence="4 9" id="KW-0812">Transmembrane</keyword>
<comment type="caution">
    <text evidence="11">The sequence shown here is derived from an EMBL/GenBank/DDBJ whole genome shotgun (WGS) entry which is preliminary data.</text>
</comment>
<dbReference type="EMBL" id="DSID01000635">
    <property type="protein sequence ID" value="HEX71242.1"/>
    <property type="molecule type" value="Genomic_DNA"/>
</dbReference>
<feature type="transmembrane region" description="Helical" evidence="9">
    <location>
        <begin position="231"/>
        <end position="252"/>
    </location>
</feature>
<evidence type="ECO:0000256" key="1">
    <source>
        <dbReference type="ARBA" id="ARBA00022475"/>
    </source>
</evidence>
<evidence type="ECO:0000256" key="5">
    <source>
        <dbReference type="ARBA" id="ARBA00022985"/>
    </source>
</evidence>
<feature type="transmembrane region" description="Helical" evidence="9">
    <location>
        <begin position="258"/>
        <end position="283"/>
    </location>
</feature>
<evidence type="ECO:0000256" key="8">
    <source>
        <dbReference type="SAM" id="MobiDB-lite"/>
    </source>
</evidence>
<dbReference type="GO" id="GO:0099621">
    <property type="term" value="F:undecaprenyl-phosphate 4-deoxy-4-formamido-L-arabinose transferase activity"/>
    <property type="evidence" value="ECO:0007669"/>
    <property type="project" value="TreeGrafter"/>
</dbReference>
<keyword evidence="5" id="KW-0448">Lipopolysaccharide biosynthesis</keyword>
<evidence type="ECO:0000256" key="2">
    <source>
        <dbReference type="ARBA" id="ARBA00022676"/>
    </source>
</evidence>
<dbReference type="InterPro" id="IPR029044">
    <property type="entry name" value="Nucleotide-diphossugar_trans"/>
</dbReference>
<keyword evidence="2" id="KW-0328">Glycosyltransferase</keyword>
<evidence type="ECO:0000256" key="3">
    <source>
        <dbReference type="ARBA" id="ARBA00022679"/>
    </source>
</evidence>
<evidence type="ECO:0000259" key="10">
    <source>
        <dbReference type="Pfam" id="PF00535"/>
    </source>
</evidence>